<feature type="transmembrane region" description="Helical" evidence="7">
    <location>
        <begin position="102"/>
        <end position="122"/>
    </location>
</feature>
<evidence type="ECO:0000259" key="8">
    <source>
        <dbReference type="PROSITE" id="PS50850"/>
    </source>
</evidence>
<organism evidence="9 10">
    <name type="scientific">Camelliibacillus cellulosilyticus</name>
    <dbReference type="NCBI Taxonomy" id="2174486"/>
    <lineage>
        <taxon>Bacteria</taxon>
        <taxon>Bacillati</taxon>
        <taxon>Bacillota</taxon>
        <taxon>Bacilli</taxon>
        <taxon>Bacillales</taxon>
        <taxon>Sporolactobacillaceae</taxon>
        <taxon>Camelliibacillus</taxon>
    </lineage>
</organism>
<dbReference type="EMBL" id="JBHSFW010000003">
    <property type="protein sequence ID" value="MFC4618817.1"/>
    <property type="molecule type" value="Genomic_DNA"/>
</dbReference>
<protein>
    <submittedName>
        <fullName evidence="9">MFS transporter</fullName>
    </submittedName>
</protein>
<dbReference type="Gene3D" id="1.20.1250.20">
    <property type="entry name" value="MFS general substrate transporter like domains"/>
    <property type="match status" value="1"/>
</dbReference>
<keyword evidence="5 7" id="KW-1133">Transmembrane helix</keyword>
<keyword evidence="6 7" id="KW-0472">Membrane</keyword>
<feature type="domain" description="Major facilitator superfamily (MFS) profile" evidence="8">
    <location>
        <begin position="1"/>
        <end position="139"/>
    </location>
</feature>
<dbReference type="InterPro" id="IPR011701">
    <property type="entry name" value="MFS"/>
</dbReference>
<keyword evidence="2" id="KW-0813">Transport</keyword>
<evidence type="ECO:0000256" key="7">
    <source>
        <dbReference type="SAM" id="Phobius"/>
    </source>
</evidence>
<dbReference type="RefSeq" id="WP_376845918.1">
    <property type="nucleotide sequence ID" value="NZ_JBHSFW010000003.1"/>
</dbReference>
<name>A0ABV9GKI8_9BACL</name>
<evidence type="ECO:0000256" key="5">
    <source>
        <dbReference type="ARBA" id="ARBA00022989"/>
    </source>
</evidence>
<evidence type="ECO:0000256" key="3">
    <source>
        <dbReference type="ARBA" id="ARBA00022475"/>
    </source>
</evidence>
<evidence type="ECO:0000256" key="4">
    <source>
        <dbReference type="ARBA" id="ARBA00022692"/>
    </source>
</evidence>
<feature type="transmembrane region" description="Helical" evidence="7">
    <location>
        <begin position="12"/>
        <end position="33"/>
    </location>
</feature>
<dbReference type="Proteomes" id="UP001596022">
    <property type="component" value="Unassembled WGS sequence"/>
</dbReference>
<dbReference type="InterPro" id="IPR020846">
    <property type="entry name" value="MFS_dom"/>
</dbReference>
<comment type="caution">
    <text evidence="9">The sequence shown here is derived from an EMBL/GenBank/DDBJ whole genome shotgun (WGS) entry which is preliminary data.</text>
</comment>
<comment type="subcellular location">
    <subcellularLocation>
        <location evidence="1">Cell membrane</location>
        <topology evidence="1">Multi-pass membrane protein</topology>
    </subcellularLocation>
</comment>
<dbReference type="SUPFAM" id="SSF103473">
    <property type="entry name" value="MFS general substrate transporter"/>
    <property type="match status" value="1"/>
</dbReference>
<keyword evidence="3" id="KW-1003">Cell membrane</keyword>
<evidence type="ECO:0000313" key="10">
    <source>
        <dbReference type="Proteomes" id="UP001596022"/>
    </source>
</evidence>
<dbReference type="InterPro" id="IPR036259">
    <property type="entry name" value="MFS_trans_sf"/>
</dbReference>
<feature type="transmembrane region" description="Helical" evidence="7">
    <location>
        <begin position="39"/>
        <end position="65"/>
    </location>
</feature>
<evidence type="ECO:0000256" key="2">
    <source>
        <dbReference type="ARBA" id="ARBA00022448"/>
    </source>
</evidence>
<evidence type="ECO:0000313" key="9">
    <source>
        <dbReference type="EMBL" id="MFC4618817.1"/>
    </source>
</evidence>
<evidence type="ECO:0000256" key="1">
    <source>
        <dbReference type="ARBA" id="ARBA00004651"/>
    </source>
</evidence>
<proteinExistence type="predicted"/>
<gene>
    <name evidence="9" type="ORF">ACFO4N_08710</name>
</gene>
<keyword evidence="4 7" id="KW-0812">Transmembrane</keyword>
<dbReference type="PANTHER" id="PTHR23513:SF6">
    <property type="entry name" value="MAJOR FACILITATOR SUPERFAMILY ASSOCIATED DOMAIN-CONTAINING PROTEIN"/>
    <property type="match status" value="1"/>
</dbReference>
<sequence>MISGKFAGRLRLWQWMSLSFVLGGVTLILMVVIPSLPLAIILFGLSMAGSALINIPLVTALQLLAPDEMRGRVMSSFGLFFSSTVPIGLVIGGWLTNLFGPILIFSAIGLLNVGMGVIGLFVRSLREIETKKKPQVSAS</sequence>
<accession>A0ABV9GKI8</accession>
<feature type="transmembrane region" description="Helical" evidence="7">
    <location>
        <begin position="77"/>
        <end position="96"/>
    </location>
</feature>
<keyword evidence="10" id="KW-1185">Reference proteome</keyword>
<evidence type="ECO:0000256" key="6">
    <source>
        <dbReference type="ARBA" id="ARBA00023136"/>
    </source>
</evidence>
<dbReference type="PANTHER" id="PTHR23513">
    <property type="entry name" value="INTEGRAL MEMBRANE EFFLUX PROTEIN-RELATED"/>
    <property type="match status" value="1"/>
</dbReference>
<dbReference type="Pfam" id="PF07690">
    <property type="entry name" value="MFS_1"/>
    <property type="match status" value="1"/>
</dbReference>
<reference evidence="10" key="1">
    <citation type="journal article" date="2019" name="Int. J. Syst. Evol. Microbiol.">
        <title>The Global Catalogue of Microorganisms (GCM) 10K type strain sequencing project: providing services to taxonomists for standard genome sequencing and annotation.</title>
        <authorList>
            <consortium name="The Broad Institute Genomics Platform"/>
            <consortium name="The Broad Institute Genome Sequencing Center for Infectious Disease"/>
            <person name="Wu L."/>
            <person name="Ma J."/>
        </authorList>
    </citation>
    <scope>NUCLEOTIDE SEQUENCE [LARGE SCALE GENOMIC DNA]</scope>
    <source>
        <strain evidence="10">CGMCC 1.16306</strain>
    </source>
</reference>
<dbReference type="PROSITE" id="PS50850">
    <property type="entry name" value="MFS"/>
    <property type="match status" value="1"/>
</dbReference>